<sequence length="210" mass="22264">MGFLDNTTQTIDAILTKKGRELLARGNNEFKISKFALGDDEIDYGLYDVSHPDGTNSYGAAIENMPLLEAVPDENQIMRYKLVTLPKNTVKLPVIKLASSALTFSTANEQQIISPATTNGNDGKGGYTFILHNSDAADLFVSAGGGVEQRGGTVPVFLSDADRKRSTTVVGKVVNIVSKVTTSTIATQLTIFGNDSGASQTISVTVTANS</sequence>
<name>A0A382LVQ9_9ZZZZ</name>
<protein>
    <submittedName>
        <fullName evidence="1">Uncharacterized protein</fullName>
    </submittedName>
</protein>
<organism evidence="1">
    <name type="scientific">marine metagenome</name>
    <dbReference type="NCBI Taxonomy" id="408172"/>
    <lineage>
        <taxon>unclassified sequences</taxon>
        <taxon>metagenomes</taxon>
        <taxon>ecological metagenomes</taxon>
    </lineage>
</organism>
<dbReference type="EMBL" id="UINC01089486">
    <property type="protein sequence ID" value="SVC40628.1"/>
    <property type="molecule type" value="Genomic_DNA"/>
</dbReference>
<evidence type="ECO:0000313" key="1">
    <source>
        <dbReference type="EMBL" id="SVC40628.1"/>
    </source>
</evidence>
<reference evidence="1" key="1">
    <citation type="submission" date="2018-05" db="EMBL/GenBank/DDBJ databases">
        <authorList>
            <person name="Lanie J.A."/>
            <person name="Ng W.-L."/>
            <person name="Kazmierczak K.M."/>
            <person name="Andrzejewski T.M."/>
            <person name="Davidsen T.M."/>
            <person name="Wayne K.J."/>
            <person name="Tettelin H."/>
            <person name="Glass J.I."/>
            <person name="Rusch D."/>
            <person name="Podicherti R."/>
            <person name="Tsui H.-C.T."/>
            <person name="Winkler M.E."/>
        </authorList>
    </citation>
    <scope>NUCLEOTIDE SEQUENCE</scope>
</reference>
<proteinExistence type="predicted"/>
<accession>A0A382LVQ9</accession>
<dbReference type="AlphaFoldDB" id="A0A382LVQ9"/>
<gene>
    <name evidence="1" type="ORF">METZ01_LOCUS293482</name>
</gene>